<gene>
    <name evidence="1" type="ORF">GCM10009765_74600</name>
</gene>
<accession>A0ABP4V3S0</accession>
<evidence type="ECO:0008006" key="3">
    <source>
        <dbReference type="Google" id="ProtNLM"/>
    </source>
</evidence>
<evidence type="ECO:0000313" key="1">
    <source>
        <dbReference type="EMBL" id="GAA1714756.1"/>
    </source>
</evidence>
<dbReference type="Gene3D" id="3.40.710.10">
    <property type="entry name" value="DD-peptidase/beta-lactamase superfamily"/>
    <property type="match status" value="1"/>
</dbReference>
<name>A0ABP4V3S0_9ACTN</name>
<protein>
    <recommendedName>
        <fullName evidence="3">Serine hydrolase</fullName>
    </recommendedName>
</protein>
<dbReference type="SUPFAM" id="SSF56601">
    <property type="entry name" value="beta-lactamase/transpeptidase-like"/>
    <property type="match status" value="1"/>
</dbReference>
<evidence type="ECO:0000313" key="2">
    <source>
        <dbReference type="Proteomes" id="UP001500618"/>
    </source>
</evidence>
<organism evidence="1 2">
    <name type="scientific">Fodinicola feengrottensis</name>
    <dbReference type="NCBI Taxonomy" id="435914"/>
    <lineage>
        <taxon>Bacteria</taxon>
        <taxon>Bacillati</taxon>
        <taxon>Actinomycetota</taxon>
        <taxon>Actinomycetes</taxon>
        <taxon>Mycobacteriales</taxon>
        <taxon>Fodinicola</taxon>
    </lineage>
</organism>
<dbReference type="InterPro" id="IPR012338">
    <property type="entry name" value="Beta-lactam/transpept-like"/>
</dbReference>
<dbReference type="Proteomes" id="UP001500618">
    <property type="component" value="Unassembled WGS sequence"/>
</dbReference>
<proteinExistence type="predicted"/>
<dbReference type="EMBL" id="BAAANY010000039">
    <property type="protein sequence ID" value="GAA1714756.1"/>
    <property type="molecule type" value="Genomic_DNA"/>
</dbReference>
<comment type="caution">
    <text evidence="1">The sequence shown here is derived from an EMBL/GenBank/DDBJ whole genome shotgun (WGS) entry which is preliminary data.</text>
</comment>
<reference evidence="2" key="1">
    <citation type="journal article" date="2019" name="Int. J. Syst. Evol. Microbiol.">
        <title>The Global Catalogue of Microorganisms (GCM) 10K type strain sequencing project: providing services to taxonomists for standard genome sequencing and annotation.</title>
        <authorList>
            <consortium name="The Broad Institute Genomics Platform"/>
            <consortium name="The Broad Institute Genome Sequencing Center for Infectious Disease"/>
            <person name="Wu L."/>
            <person name="Ma J."/>
        </authorList>
    </citation>
    <scope>NUCLEOTIDE SEQUENCE [LARGE SCALE GENOMIC DNA]</scope>
    <source>
        <strain evidence="2">JCM 14718</strain>
    </source>
</reference>
<keyword evidence="2" id="KW-1185">Reference proteome</keyword>
<sequence>MPIPSDMTTSYLLFDRPTNHILASRDPDKQFRSASVVKILIALDYLTIKGSVDNIPADDLPKLQSMLRSSDDAAAKYFYRGDGYTEVITRMVEKLGLQHTEPPADRNYWGYTAISASDILRTYQYLLADQQDAFGQFILANLGQSTQCAKDGSDQYFGIPSVAPAPFRIKQGWSGFPDVVRTPQCPTSSADSPASSGEEAPAGVAAKIPADGVDLTSHLLHTTGLVDHDSRILIVLSLYPTSVDWPTAASKITAVTQAVYGYTQL</sequence>